<evidence type="ECO:0000256" key="7">
    <source>
        <dbReference type="ARBA" id="ARBA00023033"/>
    </source>
</evidence>
<evidence type="ECO:0000256" key="1">
    <source>
        <dbReference type="ARBA" id="ARBA00001974"/>
    </source>
</evidence>
<dbReference type="PANTHER" id="PTHR43098">
    <property type="entry name" value="L-ORNITHINE N(5)-MONOOXYGENASE-RELATED"/>
    <property type="match status" value="1"/>
</dbReference>
<accession>A0A4S8MET4</accession>
<feature type="compositionally biased region" description="Low complexity" evidence="8">
    <location>
        <begin position="564"/>
        <end position="574"/>
    </location>
</feature>
<evidence type="ECO:0000256" key="6">
    <source>
        <dbReference type="ARBA" id="ARBA00023002"/>
    </source>
</evidence>
<evidence type="ECO:0000256" key="4">
    <source>
        <dbReference type="ARBA" id="ARBA00022827"/>
    </source>
</evidence>
<protein>
    <submittedName>
        <fullName evidence="9">FAD dependent oxidoreductase</fullName>
    </submittedName>
</protein>
<evidence type="ECO:0000313" key="10">
    <source>
        <dbReference type="Proteomes" id="UP000297245"/>
    </source>
</evidence>
<evidence type="ECO:0000256" key="5">
    <source>
        <dbReference type="ARBA" id="ARBA00022857"/>
    </source>
</evidence>
<dbReference type="EMBL" id="ML179097">
    <property type="protein sequence ID" value="THV00941.1"/>
    <property type="molecule type" value="Genomic_DNA"/>
</dbReference>
<feature type="compositionally biased region" description="Polar residues" evidence="8">
    <location>
        <begin position="554"/>
        <end position="563"/>
    </location>
</feature>
<evidence type="ECO:0000256" key="2">
    <source>
        <dbReference type="ARBA" id="ARBA00010139"/>
    </source>
</evidence>
<comment type="cofactor">
    <cofactor evidence="1">
        <name>FAD</name>
        <dbReference type="ChEBI" id="CHEBI:57692"/>
    </cofactor>
</comment>
<dbReference type="InterPro" id="IPR050775">
    <property type="entry name" value="FAD-binding_Monooxygenases"/>
</dbReference>
<sequence length="607" mass="68254">MGDIVSSPPSDLDILIVGAGFSGIYQLHHYRKLGYSVHIFDAAEQLGGVWYWNCYPGARVDSEVPIYEFSLPELWKDWSWSERFPGWEEIRRYFAYVEEKLDVKKDISFGTRVVSAHWDSNEDRWIVTTDKGQVVKPRFLSLCMGFAAKPYTPNFKGLETFKGPCHHTAEWPQDGLDMKGKRVGVIGTGASGVQVIQEVGKEVSHLSVFQRTPNLALPMVQKKLTKEEQIAKKEEIYPAVYRRLRQTHLAFHYPNHPKNLFDATPEERLLHWEDTWGRGGFSYLVTNYADFGLDEKANKEVYAFWRKKTQARINDPKMKEILAPEVPPHYIGAKRSSLEQSYYEIYNLPHVTLTDTSAHPIEEITPTGIRTADGVHHELDVIVMATGFDGLTGGFTQIDIRGKDGSTVKEKWENGVWTNLGMTVAGFPNMFFTYGPQGPIAFCNGPTCCELQGDWVINCIKYMTDNGLSSIDATEEAQKEWRNIVMESSKKPLKARSWWIGSNIPGKPEEPLSYYGGNPAYFAYCEERAKNGYEGFTVLKKSATGQYEVYKPSITTKTSGKQRSGSGSSSSSSSLPEKDANGVSGRRASRAFSLFKGMLGGSLKVHA</sequence>
<organism evidence="9 10">
    <name type="scientific">Dendrothele bispora (strain CBS 962.96)</name>
    <dbReference type="NCBI Taxonomy" id="1314807"/>
    <lineage>
        <taxon>Eukaryota</taxon>
        <taxon>Fungi</taxon>
        <taxon>Dikarya</taxon>
        <taxon>Basidiomycota</taxon>
        <taxon>Agaricomycotina</taxon>
        <taxon>Agaricomycetes</taxon>
        <taxon>Agaricomycetidae</taxon>
        <taxon>Agaricales</taxon>
        <taxon>Agaricales incertae sedis</taxon>
        <taxon>Dendrothele</taxon>
    </lineage>
</organism>
<comment type="similarity">
    <text evidence="2">Belongs to the FAD-binding monooxygenase family.</text>
</comment>
<dbReference type="InterPro" id="IPR020946">
    <property type="entry name" value="Flavin_mOase-like"/>
</dbReference>
<keyword evidence="5" id="KW-0521">NADP</keyword>
<dbReference type="GO" id="GO:0050660">
    <property type="term" value="F:flavin adenine dinucleotide binding"/>
    <property type="evidence" value="ECO:0007669"/>
    <property type="project" value="InterPro"/>
</dbReference>
<proteinExistence type="inferred from homology"/>
<dbReference type="AlphaFoldDB" id="A0A4S8MET4"/>
<name>A0A4S8MET4_DENBC</name>
<feature type="region of interest" description="Disordered" evidence="8">
    <location>
        <begin position="554"/>
        <end position="586"/>
    </location>
</feature>
<keyword evidence="7" id="KW-0503">Monooxygenase</keyword>
<keyword evidence="4" id="KW-0274">FAD</keyword>
<keyword evidence="3" id="KW-0285">Flavoprotein</keyword>
<keyword evidence="10" id="KW-1185">Reference proteome</keyword>
<dbReference type="Gene3D" id="3.50.50.60">
    <property type="entry name" value="FAD/NAD(P)-binding domain"/>
    <property type="match status" value="2"/>
</dbReference>
<keyword evidence="6" id="KW-0560">Oxidoreductase</keyword>
<dbReference type="GO" id="GO:0004499">
    <property type="term" value="F:N,N-dimethylaniline monooxygenase activity"/>
    <property type="evidence" value="ECO:0007669"/>
    <property type="project" value="InterPro"/>
</dbReference>
<evidence type="ECO:0000256" key="8">
    <source>
        <dbReference type="SAM" id="MobiDB-lite"/>
    </source>
</evidence>
<dbReference type="Pfam" id="PF00743">
    <property type="entry name" value="FMO-like"/>
    <property type="match status" value="1"/>
</dbReference>
<evidence type="ECO:0000256" key="3">
    <source>
        <dbReference type="ARBA" id="ARBA00022630"/>
    </source>
</evidence>
<dbReference type="GO" id="GO:0050661">
    <property type="term" value="F:NADP binding"/>
    <property type="evidence" value="ECO:0007669"/>
    <property type="project" value="InterPro"/>
</dbReference>
<dbReference type="OrthoDB" id="66881at2759"/>
<reference evidence="9 10" key="1">
    <citation type="journal article" date="2019" name="Nat. Ecol. Evol.">
        <title>Megaphylogeny resolves global patterns of mushroom evolution.</title>
        <authorList>
            <person name="Varga T."/>
            <person name="Krizsan K."/>
            <person name="Foldi C."/>
            <person name="Dima B."/>
            <person name="Sanchez-Garcia M."/>
            <person name="Sanchez-Ramirez S."/>
            <person name="Szollosi G.J."/>
            <person name="Szarkandi J.G."/>
            <person name="Papp V."/>
            <person name="Albert L."/>
            <person name="Andreopoulos W."/>
            <person name="Angelini C."/>
            <person name="Antonin V."/>
            <person name="Barry K.W."/>
            <person name="Bougher N.L."/>
            <person name="Buchanan P."/>
            <person name="Buyck B."/>
            <person name="Bense V."/>
            <person name="Catcheside P."/>
            <person name="Chovatia M."/>
            <person name="Cooper J."/>
            <person name="Damon W."/>
            <person name="Desjardin D."/>
            <person name="Finy P."/>
            <person name="Geml J."/>
            <person name="Haridas S."/>
            <person name="Hughes K."/>
            <person name="Justo A."/>
            <person name="Karasinski D."/>
            <person name="Kautmanova I."/>
            <person name="Kiss B."/>
            <person name="Kocsube S."/>
            <person name="Kotiranta H."/>
            <person name="LaButti K.M."/>
            <person name="Lechner B.E."/>
            <person name="Liimatainen K."/>
            <person name="Lipzen A."/>
            <person name="Lukacs Z."/>
            <person name="Mihaltcheva S."/>
            <person name="Morgado L.N."/>
            <person name="Niskanen T."/>
            <person name="Noordeloos M.E."/>
            <person name="Ohm R.A."/>
            <person name="Ortiz-Santana B."/>
            <person name="Ovrebo C."/>
            <person name="Racz N."/>
            <person name="Riley R."/>
            <person name="Savchenko A."/>
            <person name="Shiryaev A."/>
            <person name="Soop K."/>
            <person name="Spirin V."/>
            <person name="Szebenyi C."/>
            <person name="Tomsovsky M."/>
            <person name="Tulloss R.E."/>
            <person name="Uehling J."/>
            <person name="Grigoriev I.V."/>
            <person name="Vagvolgyi C."/>
            <person name="Papp T."/>
            <person name="Martin F.M."/>
            <person name="Miettinen O."/>
            <person name="Hibbett D.S."/>
            <person name="Nagy L.G."/>
        </authorList>
    </citation>
    <scope>NUCLEOTIDE SEQUENCE [LARGE SCALE GENOMIC DNA]</scope>
    <source>
        <strain evidence="9 10">CBS 962.96</strain>
    </source>
</reference>
<dbReference type="SUPFAM" id="SSF51905">
    <property type="entry name" value="FAD/NAD(P)-binding domain"/>
    <property type="match status" value="2"/>
</dbReference>
<evidence type="ECO:0000313" key="9">
    <source>
        <dbReference type="EMBL" id="THV00941.1"/>
    </source>
</evidence>
<dbReference type="InterPro" id="IPR036188">
    <property type="entry name" value="FAD/NAD-bd_sf"/>
</dbReference>
<gene>
    <name evidence="9" type="ORF">K435DRAFT_854328</name>
</gene>
<dbReference type="PANTHER" id="PTHR43098:SF3">
    <property type="entry name" value="L-ORNITHINE N(5)-MONOOXYGENASE-RELATED"/>
    <property type="match status" value="1"/>
</dbReference>
<dbReference type="Proteomes" id="UP000297245">
    <property type="component" value="Unassembled WGS sequence"/>
</dbReference>